<sequence length="592" mass="62190">MPRTREYLAALERAGLRLAGARGLERTLETAVEAARTCLGPVGGMLAVLDVTGQSLSIAALCGMSPPTGRADGTLRMRTRLPVTDAVRTGRPVWVAGPEDLAARYPVTGHAPEALACGAVPLRAQGRVWGVLCLVRPAGAGTAGAFGETERRFVRVLADLVAAAAAPAPAAPPTAETGYAERVGELSAALAAAGTVEEFAAAAARTLPVFGAGGILVVERAGDRMRVLAAAGHSDRTLRRVREFPVAVPAPLTDALARRTPVFVGSPARLRSRYPRFQPVVNRPRARAWVGLPLPSNHGAPAACLLDFPHPRHIDGAQQAQLLMVAGLLAQALDRCRIHDAEHLLVQRVQERMLPGASLGCGLTPAHTAGLDIAYRYRPASFGLQVGGDFYDVVPLPDGQIALVIGDVQGHDVHAAALMGQIRIALRAYAVEGHPPDQVLARTNRLLDQLNTRTDDPLLVTCLYLVLHQRSGVIRGCRAGHPSPVLLPPGKPAQLVDLPGGLPLGVMTEETYPVTTVALPSAATVLLYTDGLVEDLGRNGGADDTTALLAHLDGFARGGPHTAQRLIDSLPRLQDGVPLTDDIVVLAARLLS</sequence>
<dbReference type="PANTHER" id="PTHR43156:SF2">
    <property type="entry name" value="STAGE II SPORULATION PROTEIN E"/>
    <property type="match status" value="1"/>
</dbReference>
<dbReference type="Pfam" id="PF07228">
    <property type="entry name" value="SpoIIE"/>
    <property type="match status" value="1"/>
</dbReference>
<dbReference type="InterPro" id="IPR029016">
    <property type="entry name" value="GAF-like_dom_sf"/>
</dbReference>
<reference evidence="4 5" key="1">
    <citation type="submission" date="2020-08" db="EMBL/GenBank/DDBJ databases">
        <title>Genomic Encyclopedia of Type Strains, Phase IV (KMG-IV): sequencing the most valuable type-strain genomes for metagenomic binning, comparative biology and taxonomic classification.</title>
        <authorList>
            <person name="Goeker M."/>
        </authorList>
    </citation>
    <scope>NUCLEOTIDE SEQUENCE [LARGE SCALE GENOMIC DNA]</scope>
    <source>
        <strain evidence="4 5">DSM 44197</strain>
    </source>
</reference>
<feature type="domain" description="GAF" evidence="2">
    <location>
        <begin position="23"/>
        <end position="176"/>
    </location>
</feature>
<dbReference type="Proteomes" id="UP000572680">
    <property type="component" value="Unassembled WGS sequence"/>
</dbReference>
<proteinExistence type="predicted"/>
<dbReference type="SUPFAM" id="SSF55781">
    <property type="entry name" value="GAF domain-like"/>
    <property type="match status" value="2"/>
</dbReference>
<dbReference type="EMBL" id="JACJIA010000004">
    <property type="protein sequence ID" value="MBA8952201.1"/>
    <property type="molecule type" value="Genomic_DNA"/>
</dbReference>
<keyword evidence="5" id="KW-1185">Reference proteome</keyword>
<gene>
    <name evidence="4" type="ORF">HNR61_003841</name>
</gene>
<evidence type="ECO:0000259" key="3">
    <source>
        <dbReference type="SMART" id="SM00331"/>
    </source>
</evidence>
<dbReference type="PANTHER" id="PTHR43156">
    <property type="entry name" value="STAGE II SPORULATION PROTEIN E-RELATED"/>
    <property type="match status" value="1"/>
</dbReference>
<evidence type="ECO:0000313" key="5">
    <source>
        <dbReference type="Proteomes" id="UP000572680"/>
    </source>
</evidence>
<protein>
    <submittedName>
        <fullName evidence="4">Serine phosphatase RsbU (Regulator of sigma subunit)</fullName>
    </submittedName>
</protein>
<dbReference type="SUPFAM" id="SSF81606">
    <property type="entry name" value="PP2C-like"/>
    <property type="match status" value="1"/>
</dbReference>
<dbReference type="InterPro" id="IPR052016">
    <property type="entry name" value="Bact_Sigma-Reg"/>
</dbReference>
<evidence type="ECO:0000259" key="2">
    <source>
        <dbReference type="SMART" id="SM00065"/>
    </source>
</evidence>
<name>A0A7W3LQ08_ACTNM</name>
<accession>A0A7W3LQ08</accession>
<keyword evidence="1" id="KW-0378">Hydrolase</keyword>
<organism evidence="4 5">
    <name type="scientific">Actinomadura namibiensis</name>
    <dbReference type="NCBI Taxonomy" id="182080"/>
    <lineage>
        <taxon>Bacteria</taxon>
        <taxon>Bacillati</taxon>
        <taxon>Actinomycetota</taxon>
        <taxon>Actinomycetes</taxon>
        <taxon>Streptosporangiales</taxon>
        <taxon>Thermomonosporaceae</taxon>
        <taxon>Actinomadura</taxon>
    </lineage>
</organism>
<evidence type="ECO:0000313" key="4">
    <source>
        <dbReference type="EMBL" id="MBA8952201.1"/>
    </source>
</evidence>
<dbReference type="GO" id="GO:0016791">
    <property type="term" value="F:phosphatase activity"/>
    <property type="evidence" value="ECO:0007669"/>
    <property type="project" value="TreeGrafter"/>
</dbReference>
<dbReference type="RefSeq" id="WP_182844456.1">
    <property type="nucleotide sequence ID" value="NZ_JACJIA010000004.1"/>
</dbReference>
<feature type="domain" description="PPM-type phosphatase" evidence="3">
    <location>
        <begin position="368"/>
        <end position="590"/>
    </location>
</feature>
<dbReference type="Pfam" id="PF13185">
    <property type="entry name" value="GAF_2"/>
    <property type="match status" value="1"/>
</dbReference>
<dbReference type="SMART" id="SM00331">
    <property type="entry name" value="PP2C_SIG"/>
    <property type="match status" value="1"/>
</dbReference>
<dbReference type="Gene3D" id="3.30.450.40">
    <property type="match status" value="2"/>
</dbReference>
<dbReference type="InterPro" id="IPR003018">
    <property type="entry name" value="GAF"/>
</dbReference>
<dbReference type="AlphaFoldDB" id="A0A7W3LQ08"/>
<dbReference type="InterPro" id="IPR001932">
    <property type="entry name" value="PPM-type_phosphatase-like_dom"/>
</dbReference>
<comment type="caution">
    <text evidence="4">The sequence shown here is derived from an EMBL/GenBank/DDBJ whole genome shotgun (WGS) entry which is preliminary data.</text>
</comment>
<dbReference type="Gene3D" id="3.60.40.10">
    <property type="entry name" value="PPM-type phosphatase domain"/>
    <property type="match status" value="1"/>
</dbReference>
<feature type="domain" description="GAF" evidence="2">
    <location>
        <begin position="191"/>
        <end position="343"/>
    </location>
</feature>
<dbReference type="SMART" id="SM00065">
    <property type="entry name" value="GAF"/>
    <property type="match status" value="2"/>
</dbReference>
<evidence type="ECO:0000256" key="1">
    <source>
        <dbReference type="ARBA" id="ARBA00022801"/>
    </source>
</evidence>
<dbReference type="InterPro" id="IPR036457">
    <property type="entry name" value="PPM-type-like_dom_sf"/>
</dbReference>